<dbReference type="eggNOG" id="COG1305">
    <property type="taxonomic scope" value="Bacteria"/>
</dbReference>
<dbReference type="HOGENOM" id="CLU_008973_2_0_6"/>
<dbReference type="InterPro" id="IPR038765">
    <property type="entry name" value="Papain-like_cys_pep_sf"/>
</dbReference>
<accession>G4QE52</accession>
<evidence type="ECO:0000313" key="2">
    <source>
        <dbReference type="EMBL" id="AEP31326.1"/>
    </source>
</evidence>
<dbReference type="EMBL" id="CP003060">
    <property type="protein sequence ID" value="AEP31326.1"/>
    <property type="molecule type" value="Genomic_DNA"/>
</dbReference>
<organism evidence="2 3">
    <name type="scientific">Glaciecola nitratireducens (strain JCM 12485 / KCTC 12276 / FR1064)</name>
    <dbReference type="NCBI Taxonomy" id="1085623"/>
    <lineage>
        <taxon>Bacteria</taxon>
        <taxon>Pseudomonadati</taxon>
        <taxon>Pseudomonadota</taxon>
        <taxon>Gammaproteobacteria</taxon>
        <taxon>Alteromonadales</taxon>
        <taxon>Alteromonadaceae</taxon>
        <taxon>Brumicola</taxon>
    </lineage>
</organism>
<dbReference type="InterPro" id="IPR002931">
    <property type="entry name" value="Transglutaminase-like"/>
</dbReference>
<evidence type="ECO:0000259" key="1">
    <source>
        <dbReference type="SMART" id="SM00460"/>
    </source>
</evidence>
<dbReference type="SUPFAM" id="SSF54001">
    <property type="entry name" value="Cysteine proteinases"/>
    <property type="match status" value="1"/>
</dbReference>
<name>G4QE52_GLANF</name>
<dbReference type="PANTHER" id="PTHR33490">
    <property type="entry name" value="BLR5614 PROTEIN-RELATED"/>
    <property type="match status" value="1"/>
</dbReference>
<feature type="domain" description="Transglutaminase-like" evidence="1">
    <location>
        <begin position="135"/>
        <end position="208"/>
    </location>
</feature>
<dbReference type="Pfam" id="PF01841">
    <property type="entry name" value="Transglut_core"/>
    <property type="match status" value="1"/>
</dbReference>
<proteinExistence type="predicted"/>
<sequence length="260" mass="29035">METIPASTQSFVRDVNGNTLLNCNFALNESDILEFRTEIEVDINEDNPYDFLLESYALEYPFSYRGADTKALVPFLLDEVLENETEVLDWFKQAVPSPAKHPDIVQFLTDLNQAIRRDIAYVRRDEEGIQPPNTTLTLRSGACRDMAALFISAVRQLGLAARFVSGYLYVESGNDDENHLLNRAAGSMHAWAEVYLPGAGWKGFDPTNGILANSFFIPAAVSHLPEVVDPIQGHYFSKTATNSVLEVQLNIEELSLDSLK</sequence>
<dbReference type="Gene3D" id="3.10.620.30">
    <property type="match status" value="1"/>
</dbReference>
<dbReference type="STRING" id="1085623.GNIT_3232"/>
<dbReference type="Proteomes" id="UP000009282">
    <property type="component" value="Chromosome"/>
</dbReference>
<reference evidence="2 3" key="1">
    <citation type="journal article" date="2011" name="J. Bacteriol.">
        <title>Complete genome sequence of seawater bacterium Glaciecola nitratireducens FR1064T.</title>
        <authorList>
            <person name="Bian F."/>
            <person name="Qin Q.L."/>
            <person name="Xie B.B."/>
            <person name="Shu Y.L."/>
            <person name="Zhang X.Y."/>
            <person name="Yu Y."/>
            <person name="Chen B."/>
            <person name="Chen X.L."/>
            <person name="Zhou B.C."/>
            <person name="Zhang Y.Z."/>
        </authorList>
    </citation>
    <scope>NUCLEOTIDE SEQUENCE [LARGE SCALE GENOMIC DNA]</scope>
    <source>
        <strain evidence="3">JCM 12485 / KCTC 12276 / FR1064</strain>
    </source>
</reference>
<protein>
    <submittedName>
        <fullName evidence="2">Transglutaminase-like protein</fullName>
    </submittedName>
</protein>
<dbReference type="PANTHER" id="PTHR33490:SF1">
    <property type="entry name" value="SLL1233 PROTEIN"/>
    <property type="match status" value="1"/>
</dbReference>
<dbReference type="AlphaFoldDB" id="G4QE52"/>
<dbReference type="KEGG" id="gni:GNIT_3232"/>
<dbReference type="SMART" id="SM00460">
    <property type="entry name" value="TGc"/>
    <property type="match status" value="1"/>
</dbReference>
<keyword evidence="3" id="KW-1185">Reference proteome</keyword>
<gene>
    <name evidence="2" type="ordered locus">GNIT_3232</name>
</gene>
<evidence type="ECO:0000313" key="3">
    <source>
        <dbReference type="Proteomes" id="UP000009282"/>
    </source>
</evidence>